<dbReference type="Proteomes" id="UP000265515">
    <property type="component" value="Unassembled WGS sequence"/>
</dbReference>
<reference evidence="1 2" key="1">
    <citation type="journal article" date="2018" name="Cell">
        <title>The Chara Genome: Secondary Complexity and Implications for Plant Terrestrialization.</title>
        <authorList>
            <person name="Nishiyama T."/>
            <person name="Sakayama H."/>
            <person name="Vries J.D."/>
            <person name="Buschmann H."/>
            <person name="Saint-Marcoux D."/>
            <person name="Ullrich K.K."/>
            <person name="Haas F.B."/>
            <person name="Vanderstraeten L."/>
            <person name="Becker D."/>
            <person name="Lang D."/>
            <person name="Vosolsobe S."/>
            <person name="Rombauts S."/>
            <person name="Wilhelmsson P.K.I."/>
            <person name="Janitza P."/>
            <person name="Kern R."/>
            <person name="Heyl A."/>
            <person name="Rumpler F."/>
            <person name="Villalobos L.I.A.C."/>
            <person name="Clay J.M."/>
            <person name="Skokan R."/>
            <person name="Toyoda A."/>
            <person name="Suzuki Y."/>
            <person name="Kagoshima H."/>
            <person name="Schijlen E."/>
            <person name="Tajeshwar N."/>
            <person name="Catarino B."/>
            <person name="Hetherington A.J."/>
            <person name="Saltykova A."/>
            <person name="Bonnot C."/>
            <person name="Breuninger H."/>
            <person name="Symeonidi A."/>
            <person name="Radhakrishnan G.V."/>
            <person name="Van Nieuwerburgh F."/>
            <person name="Deforce D."/>
            <person name="Chang C."/>
            <person name="Karol K.G."/>
            <person name="Hedrich R."/>
            <person name="Ulvskov P."/>
            <person name="Glockner G."/>
            <person name="Delwiche C.F."/>
            <person name="Petrasek J."/>
            <person name="Van de Peer Y."/>
            <person name="Friml J."/>
            <person name="Beilby M."/>
            <person name="Dolan L."/>
            <person name="Kohara Y."/>
            <person name="Sugano S."/>
            <person name="Fujiyama A."/>
            <person name="Delaux P.-M."/>
            <person name="Quint M."/>
            <person name="TheiBen G."/>
            <person name="Hagemann M."/>
            <person name="Harholt J."/>
            <person name="Dunand C."/>
            <person name="Zachgo S."/>
            <person name="Langdale J."/>
            <person name="Maumus F."/>
            <person name="Straeten D.V.D."/>
            <person name="Gould S.B."/>
            <person name="Rensing S.A."/>
        </authorList>
    </citation>
    <scope>NUCLEOTIDE SEQUENCE [LARGE SCALE GENOMIC DNA]</scope>
    <source>
        <strain evidence="1 2">S276</strain>
    </source>
</reference>
<evidence type="ECO:0000313" key="1">
    <source>
        <dbReference type="EMBL" id="GBG75612.1"/>
    </source>
</evidence>
<dbReference type="Gramene" id="GBG75612">
    <property type="protein sequence ID" value="GBG75612"/>
    <property type="gene ID" value="CBR_g20242"/>
</dbReference>
<name>A0A388L047_CHABU</name>
<accession>A0A388L047</accession>
<keyword evidence="2" id="KW-1185">Reference proteome</keyword>
<organism evidence="1 2">
    <name type="scientific">Chara braunii</name>
    <name type="common">Braun's stonewort</name>
    <dbReference type="NCBI Taxonomy" id="69332"/>
    <lineage>
        <taxon>Eukaryota</taxon>
        <taxon>Viridiplantae</taxon>
        <taxon>Streptophyta</taxon>
        <taxon>Charophyceae</taxon>
        <taxon>Charales</taxon>
        <taxon>Characeae</taxon>
        <taxon>Chara</taxon>
    </lineage>
</organism>
<dbReference type="EMBL" id="BFEA01000227">
    <property type="protein sequence ID" value="GBG75612.1"/>
    <property type="molecule type" value="Genomic_DNA"/>
</dbReference>
<evidence type="ECO:0000313" key="2">
    <source>
        <dbReference type="Proteomes" id="UP000265515"/>
    </source>
</evidence>
<comment type="caution">
    <text evidence="1">The sequence shown here is derived from an EMBL/GenBank/DDBJ whole genome shotgun (WGS) entry which is preliminary data.</text>
</comment>
<sequence length="303" mass="34499">MITVPLCDSKVASSILQPPHWSAVSSITDNCPLCSVLEGRGGGGGGGGFITFPTLDLMSDLVDYLLSVPVASSFCISSIILNNYNCQKRDNKKEKGRTEELASMDGMENIKVLDFRTAFQGSVFEKYHIVPLQVASLDTTYQSQRCEDFIDLKMTPYDDGAVHQDHAKYLVDRLKQRGAGESNCHTFVKHALEFFKKYTDNLFLDFCEAQRRRMLWLEDPDEVPFELEDVLEPSEFCEGLHHFLIQNHTSELLESCFTRCGMNVRRESDNDIVRRLYGYGRRMREPIYDGERFDGDCFDGEGF</sequence>
<proteinExistence type="predicted"/>
<gene>
    <name evidence="1" type="ORF">CBR_g20242</name>
</gene>
<dbReference type="AlphaFoldDB" id="A0A388L047"/>
<protein>
    <submittedName>
        <fullName evidence="1">Uncharacterized protein</fullName>
    </submittedName>
</protein>